<dbReference type="HOGENOM" id="CLU_3240656_0_0_9"/>
<dbReference type="KEGG" id="sgy:Sgly_1618"/>
<protein>
    <recommendedName>
        <fullName evidence="3">Paeninodin family lasso peptide</fullName>
    </recommendedName>
</protein>
<dbReference type="AlphaFoldDB" id="F0SY81"/>
<dbReference type="Proteomes" id="UP000007488">
    <property type="component" value="Chromosome"/>
</dbReference>
<evidence type="ECO:0000313" key="2">
    <source>
        <dbReference type="Proteomes" id="UP000007488"/>
    </source>
</evidence>
<reference evidence="1 2" key="1">
    <citation type="journal article" date="2011" name="Stand. Genomic Sci.">
        <title>Complete genome sequence of Syntrophobotulus glycolicus type strain (FlGlyR).</title>
        <authorList>
            <person name="Han C."/>
            <person name="Mwirichia R."/>
            <person name="Chertkov O."/>
            <person name="Held B."/>
            <person name="Lapidus A."/>
            <person name="Nolan M."/>
            <person name="Lucas S."/>
            <person name="Hammon N."/>
            <person name="Deshpande S."/>
            <person name="Cheng J.F."/>
            <person name="Tapia R."/>
            <person name="Goodwin L."/>
            <person name="Pitluck S."/>
            <person name="Huntemann M."/>
            <person name="Liolios K."/>
            <person name="Ivanova N."/>
            <person name="Pagani I."/>
            <person name="Mavromatis K."/>
            <person name="Ovchinikova G."/>
            <person name="Pati A."/>
            <person name="Chen A."/>
            <person name="Palaniappan K."/>
            <person name="Land M."/>
            <person name="Hauser L."/>
            <person name="Brambilla E.M."/>
            <person name="Rohde M."/>
            <person name="Spring S."/>
            <person name="Sikorski J."/>
            <person name="Goker M."/>
            <person name="Woyke T."/>
            <person name="Bristow J."/>
            <person name="Eisen J.A."/>
            <person name="Markowitz V."/>
            <person name="Hugenholtz P."/>
            <person name="Kyrpides N.C."/>
            <person name="Klenk H.P."/>
            <person name="Detter J.C."/>
        </authorList>
    </citation>
    <scope>NUCLEOTIDE SEQUENCE [LARGE SCALE GENOMIC DNA]</scope>
    <source>
        <strain evidence="2">DSM 8271 / FlGlyR</strain>
    </source>
</reference>
<accession>F0SY81</accession>
<proteinExistence type="predicted"/>
<dbReference type="RefSeq" id="WP_013624784.1">
    <property type="nucleotide sequence ID" value="NC_015172.1"/>
</dbReference>
<organism evidence="1 2">
    <name type="scientific">Syntrophobotulus glycolicus (strain DSM 8271 / FlGlyR)</name>
    <dbReference type="NCBI Taxonomy" id="645991"/>
    <lineage>
        <taxon>Bacteria</taxon>
        <taxon>Bacillati</taxon>
        <taxon>Bacillota</taxon>
        <taxon>Clostridia</taxon>
        <taxon>Eubacteriales</taxon>
        <taxon>Desulfitobacteriaceae</taxon>
        <taxon>Syntrophobotulus</taxon>
    </lineage>
</organism>
<gene>
    <name evidence="1" type="ordered locus">Sgly_1618</name>
</gene>
<sequence>MKKEWNNPTITSLSLDKTMLGTEPNGNIDDSFPYNGHTYYSFS</sequence>
<reference evidence="2" key="2">
    <citation type="submission" date="2011-02" db="EMBL/GenBank/DDBJ databases">
        <title>The complete genome of Syntrophobotulus glycolicus DSM 8271.</title>
        <authorList>
            <person name="Lucas S."/>
            <person name="Copeland A."/>
            <person name="Lapidus A."/>
            <person name="Bruce D."/>
            <person name="Goodwin L."/>
            <person name="Pitluck S."/>
            <person name="Kyrpides N."/>
            <person name="Mavromatis K."/>
            <person name="Pagani I."/>
            <person name="Ivanova N."/>
            <person name="Mikhailova N."/>
            <person name="Chertkov O."/>
            <person name="Held B."/>
            <person name="Detter J.C."/>
            <person name="Tapia R."/>
            <person name="Han C."/>
            <person name="Land M."/>
            <person name="Hauser L."/>
            <person name="Markowitz V."/>
            <person name="Cheng J.-F."/>
            <person name="Hugenholtz P."/>
            <person name="Woyke T."/>
            <person name="Wu D."/>
            <person name="Spring S."/>
            <person name="Schroeder M."/>
            <person name="Brambilla E."/>
            <person name="Klenk H.-P."/>
            <person name="Eisen J.A."/>
        </authorList>
    </citation>
    <scope>NUCLEOTIDE SEQUENCE [LARGE SCALE GENOMIC DNA]</scope>
    <source>
        <strain evidence="2">DSM 8271 / FlGlyR</strain>
    </source>
</reference>
<keyword evidence="2" id="KW-1185">Reference proteome</keyword>
<evidence type="ECO:0000313" key="1">
    <source>
        <dbReference type="EMBL" id="ADY55916.1"/>
    </source>
</evidence>
<evidence type="ECO:0008006" key="3">
    <source>
        <dbReference type="Google" id="ProtNLM"/>
    </source>
</evidence>
<name>F0SY81_SYNGF</name>
<dbReference type="EMBL" id="CP002547">
    <property type="protein sequence ID" value="ADY55916.1"/>
    <property type="molecule type" value="Genomic_DNA"/>
</dbReference>